<dbReference type="Proteomes" id="UP001498421">
    <property type="component" value="Unassembled WGS sequence"/>
</dbReference>
<sequence length="110" mass="12711">MSALIRSYPRATRGVDEDFCDLVLEGRLPTLHARSFYVVSRRTLKEFLRDDHVPGTPIINNSFDFNRLYAWFTSQLIPSTAPMPVMVFTYDNASINVFNQGNFNFLLMQL</sequence>
<comment type="caution">
    <text evidence="1">The sequence shown here is derived from an EMBL/GenBank/DDBJ whole genome shotgun (WGS) entry which is preliminary data.</text>
</comment>
<evidence type="ECO:0000313" key="2">
    <source>
        <dbReference type="Proteomes" id="UP001498421"/>
    </source>
</evidence>
<protein>
    <submittedName>
        <fullName evidence="1">Uncharacterized protein</fullName>
    </submittedName>
</protein>
<evidence type="ECO:0000313" key="1">
    <source>
        <dbReference type="EMBL" id="KAK7432053.1"/>
    </source>
</evidence>
<proteinExistence type="predicted"/>
<gene>
    <name evidence="1" type="ORF">QQZ08_001343</name>
</gene>
<reference evidence="1 2" key="1">
    <citation type="journal article" date="2025" name="Microbiol. Resour. Announc.">
        <title>Draft genome sequences for Neonectria magnoliae and Neonectria punicea, canker pathogens of Liriodendron tulipifera and Acer saccharum in West Virginia.</title>
        <authorList>
            <person name="Petronek H.M."/>
            <person name="Kasson M.T."/>
            <person name="Metheny A.M."/>
            <person name="Stauder C.M."/>
            <person name="Lovett B."/>
            <person name="Lynch S.C."/>
            <person name="Garnas J.R."/>
            <person name="Kasson L.R."/>
            <person name="Stajich J.E."/>
        </authorList>
    </citation>
    <scope>NUCLEOTIDE SEQUENCE [LARGE SCALE GENOMIC DNA]</scope>
    <source>
        <strain evidence="1 2">NRRL 64651</strain>
    </source>
</reference>
<dbReference type="EMBL" id="JAZAVK010000007">
    <property type="protein sequence ID" value="KAK7432053.1"/>
    <property type="molecule type" value="Genomic_DNA"/>
</dbReference>
<organism evidence="1 2">
    <name type="scientific">Neonectria magnoliae</name>
    <dbReference type="NCBI Taxonomy" id="2732573"/>
    <lineage>
        <taxon>Eukaryota</taxon>
        <taxon>Fungi</taxon>
        <taxon>Dikarya</taxon>
        <taxon>Ascomycota</taxon>
        <taxon>Pezizomycotina</taxon>
        <taxon>Sordariomycetes</taxon>
        <taxon>Hypocreomycetidae</taxon>
        <taxon>Hypocreales</taxon>
        <taxon>Nectriaceae</taxon>
        <taxon>Neonectria</taxon>
    </lineage>
</organism>
<keyword evidence="2" id="KW-1185">Reference proteome</keyword>
<accession>A0ABR1IEK2</accession>
<name>A0ABR1IEK2_9HYPO</name>